<gene>
    <name evidence="1" type="ORF">ACFSFY_11715</name>
</gene>
<dbReference type="InterPro" id="IPR013367">
    <property type="entry name" value="Flagellar_put"/>
</dbReference>
<dbReference type="EMBL" id="JBHUGI010000032">
    <property type="protein sequence ID" value="MFD1928698.1"/>
    <property type="molecule type" value="Genomic_DNA"/>
</dbReference>
<dbReference type="RefSeq" id="WP_381538232.1">
    <property type="nucleotide sequence ID" value="NZ_JBHUGI010000032.1"/>
</dbReference>
<comment type="caution">
    <text evidence="1">The sequence shown here is derived from an EMBL/GenBank/DDBJ whole genome shotgun (WGS) entry which is preliminary data.</text>
</comment>
<keyword evidence="1" id="KW-0966">Cell projection</keyword>
<dbReference type="Pfam" id="PF12611">
    <property type="entry name" value="Flagellar_put"/>
    <property type="match status" value="1"/>
</dbReference>
<reference evidence="2" key="1">
    <citation type="journal article" date="2019" name="Int. J. Syst. Evol. Microbiol.">
        <title>The Global Catalogue of Microorganisms (GCM) 10K type strain sequencing project: providing services to taxonomists for standard genome sequencing and annotation.</title>
        <authorList>
            <consortium name="The Broad Institute Genomics Platform"/>
            <consortium name="The Broad Institute Genome Sequencing Center for Infectious Disease"/>
            <person name="Wu L."/>
            <person name="Ma J."/>
        </authorList>
    </citation>
    <scope>NUCLEOTIDE SEQUENCE [LARGE SCALE GENOMIC DNA]</scope>
    <source>
        <strain evidence="2">CGMCC 4.7177</strain>
    </source>
</reference>
<dbReference type="Proteomes" id="UP001597218">
    <property type="component" value="Unassembled WGS sequence"/>
</dbReference>
<name>A0ABW4SGS6_9BACL</name>
<sequence length="126" mass="14087">MDNINIHRIPSQPFIRQGKPVQSVQSPKQSFLEHLNKAKEPAELKISKHASDRLKERGIQISESEWAHIADKVNEAKSKGIKESLVLMDQAALIVSARNSTVITAMDRMEAKDQLFTNIDGTIVLS</sequence>
<keyword evidence="2" id="KW-1185">Reference proteome</keyword>
<keyword evidence="1" id="KW-0282">Flagellum</keyword>
<organism evidence="1 2">
    <name type="scientific">Sporosarcina siberiensis</name>
    <dbReference type="NCBI Taxonomy" id="1365606"/>
    <lineage>
        <taxon>Bacteria</taxon>
        <taxon>Bacillati</taxon>
        <taxon>Bacillota</taxon>
        <taxon>Bacilli</taxon>
        <taxon>Bacillales</taxon>
        <taxon>Caryophanaceae</taxon>
        <taxon>Sporosarcina</taxon>
    </lineage>
</organism>
<proteinExistence type="predicted"/>
<evidence type="ECO:0000313" key="2">
    <source>
        <dbReference type="Proteomes" id="UP001597218"/>
    </source>
</evidence>
<dbReference type="NCBIfam" id="TIGR02530">
    <property type="entry name" value="flg_new"/>
    <property type="match status" value="1"/>
</dbReference>
<evidence type="ECO:0000313" key="1">
    <source>
        <dbReference type="EMBL" id="MFD1928698.1"/>
    </source>
</evidence>
<accession>A0ABW4SGS6</accession>
<keyword evidence="1" id="KW-0969">Cilium</keyword>
<protein>
    <submittedName>
        <fullName evidence="1">TIGR02530 family flagellar biosynthesis protein</fullName>
    </submittedName>
</protein>